<evidence type="ECO:0000259" key="3">
    <source>
        <dbReference type="Pfam" id="PF14028"/>
    </source>
</evidence>
<dbReference type="Pfam" id="PF14028">
    <property type="entry name" value="Lant_dehydr_C"/>
    <property type="match status" value="1"/>
</dbReference>
<dbReference type="Proteomes" id="UP001595850">
    <property type="component" value="Unassembled WGS sequence"/>
</dbReference>
<sequence length="1030" mass="112398">MTDPRYVPAGFFMVRAPALPASVHHELTAPGRDTAREALRLAALPAVRRALEAASPALLEGLDRAGAPGAPADRRRRAHAALLRYLTRMSTRPTPYGCFAGVAIGELDDRTDLRLGAEGFARERVRPDMGWLMALVKRVETGPGTPDAEVVWNALAHRSGERVVLPQADVYGQGDRRAIRIRWTPAVQAVMDLAATPAPYGKVRDELAAAFPDAAPERLSDLLAKLLDLNYLMSSLRPPLTRPAPEEHVLERLDAAGGPCAALADELREVRRLAARAERGGASALAELRARQRAMTPEHTGETYQVDAALDVVAARLHRRVAADVAEAVGLLARLSAAVDTPEPLRGYHDRFLDRYGVDVPVPVRELLDPTTGLGRPEHDAGQGGSRGSHGGGLSRYEQVLLETLTESCRDGAGQVELTDGLVRRLLGGREPTADDRPPMPSVDVYLQLAAADAGAVDRGEYLAVLNTHGLAPGGCTFGRFADLFTPGQRDRLAGYIRHRERRAPHAAVAELAYLPSNGRAGNVAVRPRIHRYEIPVNVSPSAPPGDVIDLDDICVGASHDRFYLWSRRLGRELVIAESHMLSAAVAPDVARFLIEVSQMRHRRITAFSWESLEAGPCLPRVVRGRVVLRPAEWGLSEAPPGDGPFAERLDAWRRRWRVPRHVYLVDEDNRLLLDLEHPDCRAELGRELAKGPVRLQEMLPGADDLWVRDTAGRPYVTELVLPLTCEAPPDPAVPAEAVAAAARAPRQVARPRLLPGGAWSFVKLYADLERHDEIIAGPLREFAEDLGPAADRWFYIRYTDPGPHLRVRFRAAGGADPRAVLDRLLEWGRHQVERGLAADLAVAGYDPEVTRYGGPAVHDAVERVFTAGSRSAAAILDLVWSGRLDLDRELLTVAVLDKLYEQWGLGPAERLAAVPAVEADEAALALYRPRRKFLADLLVPWDAHPEPPARAVRALLEPVLAEQAPAVAAAAHAVRRAAAEGELWSTEHDILLSLAHMTVNRLAGTDRAGEERSYAIWKHVLKMIGGRPA</sequence>
<dbReference type="RefSeq" id="WP_377285242.1">
    <property type="nucleotide sequence ID" value="NZ_JBHSBM010000009.1"/>
</dbReference>
<comment type="caution">
    <text evidence="4">The sequence shown here is derived from an EMBL/GenBank/DDBJ whole genome shotgun (WGS) entry which is preliminary data.</text>
</comment>
<keyword evidence="5" id="KW-1185">Reference proteome</keyword>
<name>A0ABV8HZG1_9ACTN</name>
<feature type="region of interest" description="Disordered" evidence="1">
    <location>
        <begin position="368"/>
        <end position="393"/>
    </location>
</feature>
<feature type="domain" description="Lantibiotic dehydratase N-terminal" evidence="2">
    <location>
        <begin position="44"/>
        <end position="685"/>
    </location>
</feature>
<gene>
    <name evidence="4" type="ORF">ACFOWE_03250</name>
</gene>
<evidence type="ECO:0000313" key="4">
    <source>
        <dbReference type="EMBL" id="MFC4057291.1"/>
    </source>
</evidence>
<proteinExistence type="predicted"/>
<evidence type="ECO:0000313" key="5">
    <source>
        <dbReference type="Proteomes" id="UP001595850"/>
    </source>
</evidence>
<evidence type="ECO:0000256" key="1">
    <source>
        <dbReference type="SAM" id="MobiDB-lite"/>
    </source>
</evidence>
<protein>
    <submittedName>
        <fullName evidence="4">Lantibiotic dehydratase</fullName>
    </submittedName>
</protein>
<reference evidence="5" key="1">
    <citation type="journal article" date="2019" name="Int. J. Syst. Evol. Microbiol.">
        <title>The Global Catalogue of Microorganisms (GCM) 10K type strain sequencing project: providing services to taxonomists for standard genome sequencing and annotation.</title>
        <authorList>
            <consortium name="The Broad Institute Genomics Platform"/>
            <consortium name="The Broad Institute Genome Sequencing Center for Infectious Disease"/>
            <person name="Wu L."/>
            <person name="Ma J."/>
        </authorList>
    </citation>
    <scope>NUCLEOTIDE SEQUENCE [LARGE SCALE GENOMIC DNA]</scope>
    <source>
        <strain evidence="5">TBRC 4489</strain>
    </source>
</reference>
<dbReference type="NCBIfam" id="TIGR03891">
    <property type="entry name" value="thiopep_ocin"/>
    <property type="match status" value="1"/>
</dbReference>
<dbReference type="InterPro" id="IPR006827">
    <property type="entry name" value="Lant_deHydtase_N"/>
</dbReference>
<accession>A0ABV8HZG1</accession>
<dbReference type="Pfam" id="PF04738">
    <property type="entry name" value="Lant_dehydr_N"/>
    <property type="match status" value="1"/>
</dbReference>
<feature type="domain" description="Thiopeptide-type bacteriocin biosynthesis" evidence="3">
    <location>
        <begin position="760"/>
        <end position="1021"/>
    </location>
</feature>
<evidence type="ECO:0000259" key="2">
    <source>
        <dbReference type="Pfam" id="PF04738"/>
    </source>
</evidence>
<dbReference type="EMBL" id="JBHSBM010000009">
    <property type="protein sequence ID" value="MFC4057291.1"/>
    <property type="molecule type" value="Genomic_DNA"/>
</dbReference>
<organism evidence="4 5">
    <name type="scientific">Planomonospora corallina</name>
    <dbReference type="NCBI Taxonomy" id="1806052"/>
    <lineage>
        <taxon>Bacteria</taxon>
        <taxon>Bacillati</taxon>
        <taxon>Actinomycetota</taxon>
        <taxon>Actinomycetes</taxon>
        <taxon>Streptosporangiales</taxon>
        <taxon>Streptosporangiaceae</taxon>
        <taxon>Planomonospora</taxon>
    </lineage>
</organism>
<feature type="compositionally biased region" description="Gly residues" evidence="1">
    <location>
        <begin position="382"/>
        <end position="393"/>
    </location>
</feature>
<dbReference type="InterPro" id="IPR023809">
    <property type="entry name" value="Thiopep_bacteriocin_synth_dom"/>
</dbReference>